<dbReference type="Gene3D" id="1.10.472.50">
    <property type="entry name" value="HD-domain/PDEase-like"/>
    <property type="match status" value="1"/>
</dbReference>
<gene>
    <name evidence="2" type="ORF">DOK76_05800</name>
</gene>
<proteinExistence type="predicted"/>
<evidence type="ECO:0000313" key="2">
    <source>
        <dbReference type="EMBL" id="MBO0476575.1"/>
    </source>
</evidence>
<dbReference type="Gene3D" id="1.20.58.1910">
    <property type="match status" value="1"/>
</dbReference>
<evidence type="ECO:0000313" key="3">
    <source>
        <dbReference type="Proteomes" id="UP000664857"/>
    </source>
</evidence>
<dbReference type="InterPro" id="IPR003607">
    <property type="entry name" value="HD/PDEase_dom"/>
</dbReference>
<feature type="domain" description="HD/PDEase" evidence="1">
    <location>
        <begin position="24"/>
        <end position="141"/>
    </location>
</feature>
<comment type="caution">
    <text evidence="2">The sequence shown here is derived from an EMBL/GenBank/DDBJ whole genome shotgun (WGS) entry which is preliminary data.</text>
</comment>
<sequence>MSPTEKSNLEAIKSYAEQVLGEDKTGHDMSHINRVVRLATIIQASEGGDLFLCLSGAYLHDVMDDKLVESTEEAREDLLLFLAGLGLTEVTISHLVEIIDNVSFSHQLAPSESINLSLEAKIVQDADRLDAIGAIGIARTFYYGGKKGHTMYDPEVLPREQMTKDDYRVNQSVINHFYEKLFKLPDLLQTKTAKKLAIRRVELMEVFVDDFIKEWEMI</sequence>
<dbReference type="SUPFAM" id="SSF109604">
    <property type="entry name" value="HD-domain/PDEase-like"/>
    <property type="match status" value="1"/>
</dbReference>
<dbReference type="CDD" id="cd00077">
    <property type="entry name" value="HDc"/>
    <property type="match status" value="1"/>
</dbReference>
<dbReference type="RefSeq" id="WP_206965689.1">
    <property type="nucleotide sequence ID" value="NZ_JAFLVX010000015.1"/>
</dbReference>
<protein>
    <submittedName>
        <fullName evidence="2">HD domain-containing protein</fullName>
    </submittedName>
</protein>
<dbReference type="PANTHER" id="PTHR33594:SF1">
    <property type="entry name" value="HD_PDEASE DOMAIN-CONTAINING PROTEIN"/>
    <property type="match status" value="1"/>
</dbReference>
<dbReference type="SMART" id="SM00471">
    <property type="entry name" value="HDc"/>
    <property type="match status" value="1"/>
</dbReference>
<name>A0ABS3HS37_9ENTE</name>
<reference evidence="2 3" key="1">
    <citation type="submission" date="2021-03" db="EMBL/GenBank/DDBJ databases">
        <title>Enterococcal diversity collection.</title>
        <authorList>
            <person name="Gilmore M.S."/>
            <person name="Schwartzman J."/>
            <person name="Van Tyne D."/>
            <person name="Martin M."/>
            <person name="Earl A.M."/>
            <person name="Manson A.L."/>
            <person name="Straub T."/>
            <person name="Salamzade R."/>
            <person name="Saavedra J."/>
            <person name="Lebreton F."/>
            <person name="Prichula J."/>
            <person name="Schaufler K."/>
            <person name="Gaca A."/>
            <person name="Sgardioli B."/>
            <person name="Wagenaar J."/>
            <person name="Strong T."/>
        </authorList>
    </citation>
    <scope>NUCLEOTIDE SEQUENCE [LARGE SCALE GENOMIC DNA]</scope>
    <source>
        <strain evidence="2 3">DIV0080</strain>
    </source>
</reference>
<accession>A0ABS3HS37</accession>
<dbReference type="EMBL" id="JAFLVX010000015">
    <property type="protein sequence ID" value="MBO0476575.1"/>
    <property type="molecule type" value="Genomic_DNA"/>
</dbReference>
<dbReference type="InterPro" id="IPR006674">
    <property type="entry name" value="HD_domain"/>
</dbReference>
<dbReference type="Proteomes" id="UP000664857">
    <property type="component" value="Unassembled WGS sequence"/>
</dbReference>
<organism evidence="2 3">
    <name type="scientific">Candidatus Vagococcus giribetii</name>
    <dbReference type="NCBI Taxonomy" id="2230876"/>
    <lineage>
        <taxon>Bacteria</taxon>
        <taxon>Bacillati</taxon>
        <taxon>Bacillota</taxon>
        <taxon>Bacilli</taxon>
        <taxon>Lactobacillales</taxon>
        <taxon>Enterococcaceae</taxon>
        <taxon>Vagococcus</taxon>
    </lineage>
</organism>
<evidence type="ECO:0000259" key="1">
    <source>
        <dbReference type="SMART" id="SM00471"/>
    </source>
</evidence>
<dbReference type="Pfam" id="PF01966">
    <property type="entry name" value="HD"/>
    <property type="match status" value="1"/>
</dbReference>
<dbReference type="PANTHER" id="PTHR33594">
    <property type="entry name" value="SUPERFAMILY HYDROLASE, PUTATIVE (AFU_ORTHOLOGUE AFUA_1G03035)-RELATED"/>
    <property type="match status" value="1"/>
</dbReference>
<keyword evidence="3" id="KW-1185">Reference proteome</keyword>